<evidence type="ECO:0000256" key="1">
    <source>
        <dbReference type="SAM" id="Phobius"/>
    </source>
</evidence>
<dbReference type="Proteomes" id="UP000198386">
    <property type="component" value="Unassembled WGS sequence"/>
</dbReference>
<keyword evidence="1" id="KW-0812">Transmembrane</keyword>
<evidence type="ECO:0000313" key="3">
    <source>
        <dbReference type="Proteomes" id="UP000198386"/>
    </source>
</evidence>
<gene>
    <name evidence="2" type="ORF">SAMN04488107_3410</name>
</gene>
<feature type="transmembrane region" description="Helical" evidence="1">
    <location>
        <begin position="21"/>
        <end position="47"/>
    </location>
</feature>
<feature type="transmembrane region" description="Helical" evidence="1">
    <location>
        <begin position="171"/>
        <end position="191"/>
    </location>
</feature>
<reference evidence="3" key="1">
    <citation type="submission" date="2017-06" db="EMBL/GenBank/DDBJ databases">
        <authorList>
            <person name="Varghese N."/>
            <person name="Submissions S."/>
        </authorList>
    </citation>
    <scope>NUCLEOTIDE SEQUENCE [LARGE SCALE GENOMIC DNA]</scope>
    <source>
        <strain evidence="3">DSM 45423</strain>
    </source>
</reference>
<organism evidence="2 3">
    <name type="scientific">Geodermatophilus saharensis</name>
    <dbReference type="NCBI Taxonomy" id="1137994"/>
    <lineage>
        <taxon>Bacteria</taxon>
        <taxon>Bacillati</taxon>
        <taxon>Actinomycetota</taxon>
        <taxon>Actinomycetes</taxon>
        <taxon>Geodermatophilales</taxon>
        <taxon>Geodermatophilaceae</taxon>
        <taxon>Geodermatophilus</taxon>
    </lineage>
</organism>
<name>A0A239GIC9_9ACTN</name>
<dbReference type="RefSeq" id="WP_089405101.1">
    <property type="nucleotide sequence ID" value="NZ_FZOH01000007.1"/>
</dbReference>
<feature type="transmembrane region" description="Helical" evidence="1">
    <location>
        <begin position="123"/>
        <end position="150"/>
    </location>
</feature>
<accession>A0A239GIC9</accession>
<keyword evidence="3" id="KW-1185">Reference proteome</keyword>
<sequence>MATSVLDAPLPTRVPGHPARWPATVLLLAAVSVLQALALLAAGLTGLDGLMTATPRPSGVLVAAVLGGLAGWIVLCAAGGLAVLDGSGRRLPAGVAGAELLLVAGLTVAAGTTSLDPPTTLPLPALALLALAVPVGKLLLVSAPTTVAWAAAAPPRGRTRPAPVAHPRLRLVTVALIGVALGALALTTPVGGEPPAPAAVSGH</sequence>
<dbReference type="EMBL" id="FZOH01000007">
    <property type="protein sequence ID" value="SNS68542.1"/>
    <property type="molecule type" value="Genomic_DNA"/>
</dbReference>
<evidence type="ECO:0000313" key="2">
    <source>
        <dbReference type="EMBL" id="SNS68542.1"/>
    </source>
</evidence>
<feature type="transmembrane region" description="Helical" evidence="1">
    <location>
        <begin position="59"/>
        <end position="84"/>
    </location>
</feature>
<protein>
    <submittedName>
        <fullName evidence="2">Uncharacterized protein</fullName>
    </submittedName>
</protein>
<proteinExistence type="predicted"/>
<keyword evidence="1" id="KW-0472">Membrane</keyword>
<keyword evidence="1" id="KW-1133">Transmembrane helix</keyword>
<dbReference type="AlphaFoldDB" id="A0A239GIC9"/>
<feature type="transmembrane region" description="Helical" evidence="1">
    <location>
        <begin position="91"/>
        <end position="111"/>
    </location>
</feature>